<evidence type="ECO:0000313" key="2">
    <source>
        <dbReference type="Proteomes" id="UP001604336"/>
    </source>
</evidence>
<gene>
    <name evidence="1" type="ORF">Adt_07205</name>
</gene>
<dbReference type="AlphaFoldDB" id="A0ABD1V961"/>
<keyword evidence="2" id="KW-1185">Reference proteome</keyword>
<dbReference type="EMBL" id="JBFOLK010000002">
    <property type="protein sequence ID" value="KAL2533854.1"/>
    <property type="molecule type" value="Genomic_DNA"/>
</dbReference>
<comment type="caution">
    <text evidence="1">The sequence shown here is derived from an EMBL/GenBank/DDBJ whole genome shotgun (WGS) entry which is preliminary data.</text>
</comment>
<protein>
    <submittedName>
        <fullName evidence="1">Uncharacterized protein</fullName>
    </submittedName>
</protein>
<reference evidence="2" key="1">
    <citation type="submission" date="2024-07" db="EMBL/GenBank/DDBJ databases">
        <title>Two chromosome-level genome assemblies of Korean endemic species Abeliophyllum distichum and Forsythia ovata (Oleaceae).</title>
        <authorList>
            <person name="Jang H."/>
        </authorList>
    </citation>
    <scope>NUCLEOTIDE SEQUENCE [LARGE SCALE GENOMIC DNA]</scope>
</reference>
<evidence type="ECO:0000313" key="1">
    <source>
        <dbReference type="EMBL" id="KAL2533854.1"/>
    </source>
</evidence>
<proteinExistence type="predicted"/>
<sequence length="142" mass="16665">MHPEGIFYDKPNNVAYEGGVVLFFDFFYPEWFTRDNLTLFLWSLDMDVLLDFYYRRPRMSLGQGLRRLESEDNVRYMFIDIGGGRVVEVYIVRAVQSHALPLVPNEEVPATVDEQAICEYKAFEGSKNVMRVTMNLFELINF</sequence>
<name>A0ABD1V961_9LAMI</name>
<accession>A0ABD1V961</accession>
<dbReference type="Proteomes" id="UP001604336">
    <property type="component" value="Unassembled WGS sequence"/>
</dbReference>
<organism evidence="1 2">
    <name type="scientific">Abeliophyllum distichum</name>
    <dbReference type="NCBI Taxonomy" id="126358"/>
    <lineage>
        <taxon>Eukaryota</taxon>
        <taxon>Viridiplantae</taxon>
        <taxon>Streptophyta</taxon>
        <taxon>Embryophyta</taxon>
        <taxon>Tracheophyta</taxon>
        <taxon>Spermatophyta</taxon>
        <taxon>Magnoliopsida</taxon>
        <taxon>eudicotyledons</taxon>
        <taxon>Gunneridae</taxon>
        <taxon>Pentapetalae</taxon>
        <taxon>asterids</taxon>
        <taxon>lamiids</taxon>
        <taxon>Lamiales</taxon>
        <taxon>Oleaceae</taxon>
        <taxon>Forsythieae</taxon>
        <taxon>Abeliophyllum</taxon>
    </lineage>
</organism>